<keyword evidence="3" id="KW-1185">Reference proteome</keyword>
<dbReference type="PRINTS" id="PR00368">
    <property type="entry name" value="FADPNR"/>
</dbReference>
<accession>A0ABS5ET20</accession>
<dbReference type="PANTHER" id="PTHR43539">
    <property type="entry name" value="FLAVIN-BINDING MONOOXYGENASE-LIKE PROTEIN (AFU_ORTHOLOGUE AFUA_4G09220)"/>
    <property type="match status" value="1"/>
</dbReference>
<dbReference type="PANTHER" id="PTHR43539:SF91">
    <property type="entry name" value="FAD-DEPENDENT URATE HYDROXYLASE"/>
    <property type="match status" value="1"/>
</dbReference>
<keyword evidence="1" id="KW-0560">Oxidoreductase</keyword>
<evidence type="ECO:0000256" key="1">
    <source>
        <dbReference type="ARBA" id="ARBA00023002"/>
    </source>
</evidence>
<dbReference type="Proteomes" id="UP001196870">
    <property type="component" value="Unassembled WGS sequence"/>
</dbReference>
<proteinExistence type="predicted"/>
<organism evidence="2 3">
    <name type="scientific">Plastoroseomonas hellenica</name>
    <dbReference type="NCBI Taxonomy" id="2687306"/>
    <lineage>
        <taxon>Bacteria</taxon>
        <taxon>Pseudomonadati</taxon>
        <taxon>Pseudomonadota</taxon>
        <taxon>Alphaproteobacteria</taxon>
        <taxon>Acetobacterales</taxon>
        <taxon>Acetobacteraceae</taxon>
        <taxon>Plastoroseomonas</taxon>
    </lineage>
</organism>
<dbReference type="Pfam" id="PF13738">
    <property type="entry name" value="Pyr_redox_3"/>
    <property type="match status" value="1"/>
</dbReference>
<reference evidence="3" key="1">
    <citation type="journal article" date="2021" name="Syst. Appl. Microbiol.">
        <title>Roseomonas hellenica sp. nov., isolated from roots of wild-growing Alkanna tinctoria.</title>
        <authorList>
            <person name="Rat A."/>
            <person name="Naranjo H.D."/>
            <person name="Lebbe L."/>
            <person name="Cnockaert M."/>
            <person name="Krigas N."/>
            <person name="Grigoriadou K."/>
            <person name="Maloupa E."/>
            <person name="Willems A."/>
        </authorList>
    </citation>
    <scope>NUCLEOTIDE SEQUENCE [LARGE SCALE GENOMIC DNA]</scope>
    <source>
        <strain evidence="3">LMG 31523</strain>
    </source>
</reference>
<comment type="caution">
    <text evidence="2">The sequence shown here is derived from an EMBL/GenBank/DDBJ whole genome shotgun (WGS) entry which is preliminary data.</text>
</comment>
<dbReference type="InterPro" id="IPR036188">
    <property type="entry name" value="FAD/NAD-bd_sf"/>
</dbReference>
<dbReference type="Gene3D" id="3.50.50.60">
    <property type="entry name" value="FAD/NAD(P)-binding domain"/>
    <property type="match status" value="1"/>
</dbReference>
<sequence length="461" mass="49102">MTLGRDLELLQEPAPSWVPETTAPDGSIAQDVVIIGAGMAGLAAGLALTRNGVSRTLLIDRAREGQEGPWESFARMPTLRSPKQLAGPALGLPGLTFRAWFEARHGTAAWDALGKIPRGLWMDYLRWYRAEARLDIRSGISVAAITPQGALFRLALSDGPSIFARHVVMATGRDGFGAPQIPAGFRPEWRGSLFAHSADAIDFADLAGKQVAVIGGGASAFDNAGTALEADCGPLTMLLRRPALPRVNASKALDHRGVVHGWAALPDADRWRLMLTLERRQTPPPRESVLRVARHPRARLLTGAAVTGVTRDGGRLILETPRGAVAADFTILGTGFAQDVALRPELAPMANAIRLWRDAYAPPPGEENAGLAASPYLDGAFACTGAAPYLARLHIFNYAATLSLGKLSGDIPAIGHGAERLARGICARLFTADVATHTARLDAFEEPELLGDEWPMKDAGI</sequence>
<evidence type="ECO:0000313" key="2">
    <source>
        <dbReference type="EMBL" id="MBR0663434.1"/>
    </source>
</evidence>
<evidence type="ECO:0000313" key="3">
    <source>
        <dbReference type="Proteomes" id="UP001196870"/>
    </source>
</evidence>
<dbReference type="InterPro" id="IPR050982">
    <property type="entry name" value="Auxin_biosynth/cation_transpt"/>
</dbReference>
<dbReference type="SUPFAM" id="SSF51905">
    <property type="entry name" value="FAD/NAD(P)-binding domain"/>
    <property type="match status" value="1"/>
</dbReference>
<dbReference type="EMBL" id="JAAGBB010000003">
    <property type="protein sequence ID" value="MBR0663434.1"/>
    <property type="molecule type" value="Genomic_DNA"/>
</dbReference>
<protein>
    <submittedName>
        <fullName evidence="2">NAD(P)/FAD-dependent oxidoreductase</fullName>
    </submittedName>
</protein>
<gene>
    <name evidence="2" type="ORF">GXW71_03600</name>
</gene>
<name>A0ABS5ET20_9PROT</name>